<dbReference type="Proteomes" id="UP000502756">
    <property type="component" value="Chromosome"/>
</dbReference>
<evidence type="ECO:0000313" key="2">
    <source>
        <dbReference type="EMBL" id="QJW88874.1"/>
    </source>
</evidence>
<dbReference type="Pfam" id="PF13333">
    <property type="entry name" value="rve_2"/>
    <property type="match status" value="1"/>
</dbReference>
<dbReference type="PANTHER" id="PTHR46889">
    <property type="entry name" value="TRANSPOSASE INSF FOR INSERTION SEQUENCE IS3B-RELATED"/>
    <property type="match status" value="1"/>
</dbReference>
<dbReference type="GO" id="GO:0006313">
    <property type="term" value="P:DNA transposition"/>
    <property type="evidence" value="ECO:0007669"/>
    <property type="project" value="InterPro"/>
</dbReference>
<dbReference type="Pfam" id="PF01527">
    <property type="entry name" value="HTH_Tnp_1"/>
    <property type="match status" value="1"/>
</dbReference>
<evidence type="ECO:0000313" key="5">
    <source>
        <dbReference type="Proteomes" id="UP000502756"/>
    </source>
</evidence>
<dbReference type="RefSeq" id="WP_171738713.1">
    <property type="nucleotide sequence ID" value="NZ_CP053435.1"/>
</dbReference>
<keyword evidence="5" id="KW-1185">Reference proteome</keyword>
<dbReference type="Gene3D" id="1.10.10.60">
    <property type="entry name" value="Homeodomain-like"/>
    <property type="match status" value="1"/>
</dbReference>
<dbReference type="InterPro" id="IPR050900">
    <property type="entry name" value="Transposase_IS3/IS150/IS904"/>
</dbReference>
<dbReference type="NCBIfam" id="NF033516">
    <property type="entry name" value="transpos_IS3"/>
    <property type="match status" value="1"/>
</dbReference>
<dbReference type="Pfam" id="PF00665">
    <property type="entry name" value="rve"/>
    <property type="match status" value="1"/>
</dbReference>
<dbReference type="EMBL" id="CP053435">
    <property type="protein sequence ID" value="QJW89230.1"/>
    <property type="molecule type" value="Genomic_DNA"/>
</dbReference>
<sequence length="388" mass="45178">MKTRRQYDDKFKRMAVELSVTKGSLKATAEELGITQQILTRWRREHLASKAVTAGEGGQVSQEQQEILRLKKELRQAELERDIPKKGGQHLLQERREIFRFIKAHQGEFSVEMMCNVLKVSRSGYYYWLAQRPTKRAKENETLIVLISDSFTASKKRYGSPKITRELRAKGIKISRPRVARLMRKANLKSVIQKKYVVTTTDSKHTYPVAENHLNRQFNPRKPGQAWVSDLTYIATCEGWLYLTIIMDLYDRKVIGWALSKSMKAAETTIPAWQMALKNRPIERNLIFHSDRGVQYACHAFTRLLKKQPLVLQSMSGKGNCWDNAVAESFFKSLKSEMIYQHDFKTIEAAKQATFEYIEIWYNRQRRHSSLGYVSPFDYYNGQLQHVA</sequence>
<dbReference type="KEGG" id="stae:HNV11_07395"/>
<organism evidence="3 5">
    <name type="scientific">Spirosoma taeanense</name>
    <dbReference type="NCBI Taxonomy" id="2735870"/>
    <lineage>
        <taxon>Bacteria</taxon>
        <taxon>Pseudomonadati</taxon>
        <taxon>Bacteroidota</taxon>
        <taxon>Cytophagia</taxon>
        <taxon>Cytophagales</taxon>
        <taxon>Cytophagaceae</taxon>
        <taxon>Spirosoma</taxon>
    </lineage>
</organism>
<dbReference type="InterPro" id="IPR048020">
    <property type="entry name" value="Transpos_IS3"/>
</dbReference>
<dbReference type="Pfam" id="PF13276">
    <property type="entry name" value="HTH_21"/>
    <property type="match status" value="1"/>
</dbReference>
<dbReference type="KEGG" id="stae:HNV11_05495"/>
<dbReference type="Gene3D" id="3.30.420.10">
    <property type="entry name" value="Ribonuclease H-like superfamily/Ribonuclease H"/>
    <property type="match status" value="1"/>
</dbReference>
<dbReference type="EMBL" id="CP053435">
    <property type="protein sequence ID" value="QJW89673.1"/>
    <property type="molecule type" value="Genomic_DNA"/>
</dbReference>
<evidence type="ECO:0000259" key="1">
    <source>
        <dbReference type="PROSITE" id="PS50994"/>
    </source>
</evidence>
<name>A0A6M5Y7C1_9BACT</name>
<feature type="domain" description="Integrase catalytic" evidence="1">
    <location>
        <begin position="219"/>
        <end position="384"/>
    </location>
</feature>
<dbReference type="InterPro" id="IPR002514">
    <property type="entry name" value="Transposase_8"/>
</dbReference>
<dbReference type="AlphaFoldDB" id="A0A6M5Y7C1"/>
<dbReference type="SUPFAM" id="SSF46689">
    <property type="entry name" value="Homeodomain-like"/>
    <property type="match status" value="1"/>
</dbReference>
<dbReference type="InterPro" id="IPR009057">
    <property type="entry name" value="Homeodomain-like_sf"/>
</dbReference>
<dbReference type="KEGG" id="stae:HNV11_09905"/>
<gene>
    <name evidence="2" type="ORF">HNV11_05495</name>
    <name evidence="3" type="ORF">HNV11_07395</name>
    <name evidence="4" type="ORF">HNV11_09905</name>
</gene>
<dbReference type="GO" id="GO:0003677">
    <property type="term" value="F:DNA binding"/>
    <property type="evidence" value="ECO:0007669"/>
    <property type="project" value="InterPro"/>
</dbReference>
<dbReference type="PROSITE" id="PS50994">
    <property type="entry name" value="INTEGRASE"/>
    <property type="match status" value="1"/>
</dbReference>
<dbReference type="PANTHER" id="PTHR46889:SF4">
    <property type="entry name" value="TRANSPOSASE INSO FOR INSERTION SEQUENCE ELEMENT IS911B-RELATED"/>
    <property type="match status" value="1"/>
</dbReference>
<evidence type="ECO:0000313" key="4">
    <source>
        <dbReference type="EMBL" id="QJW89673.1"/>
    </source>
</evidence>
<evidence type="ECO:0000313" key="3">
    <source>
        <dbReference type="EMBL" id="QJW89230.1"/>
    </source>
</evidence>
<reference evidence="3 5" key="1">
    <citation type="submission" date="2020-05" db="EMBL/GenBank/DDBJ databases">
        <title>Genome sequencing of Spirosoma sp. TS118.</title>
        <authorList>
            <person name="Lee J.-H."/>
            <person name="Jeong S."/>
            <person name="Zhao L."/>
            <person name="Jung J.-H."/>
            <person name="Kim M.-K."/>
            <person name="Lim S."/>
        </authorList>
    </citation>
    <scope>NUCLEOTIDE SEQUENCE [LARGE SCALE GENOMIC DNA]</scope>
    <source>
        <strain evidence="3 5">TS118</strain>
    </source>
</reference>
<protein>
    <submittedName>
        <fullName evidence="3">IS3 family transposase</fullName>
    </submittedName>
</protein>
<dbReference type="EMBL" id="CP053435">
    <property type="protein sequence ID" value="QJW88874.1"/>
    <property type="molecule type" value="Genomic_DNA"/>
</dbReference>
<dbReference type="SUPFAM" id="SSF53098">
    <property type="entry name" value="Ribonuclease H-like"/>
    <property type="match status" value="1"/>
</dbReference>
<dbReference type="InterPro" id="IPR012337">
    <property type="entry name" value="RNaseH-like_sf"/>
</dbReference>
<dbReference type="InterPro" id="IPR036397">
    <property type="entry name" value="RNaseH_sf"/>
</dbReference>
<accession>A0A6M5Y7C1</accession>
<proteinExistence type="predicted"/>
<dbReference type="GO" id="GO:0015074">
    <property type="term" value="P:DNA integration"/>
    <property type="evidence" value="ECO:0007669"/>
    <property type="project" value="InterPro"/>
</dbReference>
<dbReference type="InterPro" id="IPR025948">
    <property type="entry name" value="HTH-like_dom"/>
</dbReference>
<dbReference type="GO" id="GO:0004803">
    <property type="term" value="F:transposase activity"/>
    <property type="evidence" value="ECO:0007669"/>
    <property type="project" value="InterPro"/>
</dbReference>
<dbReference type="InterPro" id="IPR001584">
    <property type="entry name" value="Integrase_cat-core"/>
</dbReference>